<keyword evidence="3" id="KW-1185">Reference proteome</keyword>
<dbReference type="InterPro" id="IPR025723">
    <property type="entry name" value="ArsA/GET3_ATPase-like"/>
</dbReference>
<dbReference type="InterPro" id="IPR016300">
    <property type="entry name" value="ATPase_ArsA/GET3"/>
</dbReference>
<accession>A0A2G2VH01</accession>
<evidence type="ECO:0000313" key="2">
    <source>
        <dbReference type="EMBL" id="PHT32266.1"/>
    </source>
</evidence>
<reference evidence="2 3" key="1">
    <citation type="journal article" date="2017" name="Genome Biol.">
        <title>New reference genome sequences of hot pepper reveal the massive evolution of plant disease-resistance genes by retroduplication.</title>
        <authorList>
            <person name="Kim S."/>
            <person name="Park J."/>
            <person name="Yeom S.I."/>
            <person name="Kim Y.M."/>
            <person name="Seo E."/>
            <person name="Kim K.T."/>
            <person name="Kim M.S."/>
            <person name="Lee J.M."/>
            <person name="Cheong K."/>
            <person name="Shin H.S."/>
            <person name="Kim S.B."/>
            <person name="Han K."/>
            <person name="Lee J."/>
            <person name="Park M."/>
            <person name="Lee H.A."/>
            <person name="Lee H.Y."/>
            <person name="Lee Y."/>
            <person name="Oh S."/>
            <person name="Lee J.H."/>
            <person name="Choi E."/>
            <person name="Choi E."/>
            <person name="Lee S.E."/>
            <person name="Jeon J."/>
            <person name="Kim H."/>
            <person name="Choi G."/>
            <person name="Song H."/>
            <person name="Lee J."/>
            <person name="Lee S.C."/>
            <person name="Kwon J.K."/>
            <person name="Lee H.Y."/>
            <person name="Koo N."/>
            <person name="Hong Y."/>
            <person name="Kim R.W."/>
            <person name="Kang W.H."/>
            <person name="Huh J.H."/>
            <person name="Kang B.C."/>
            <person name="Yang T.J."/>
            <person name="Lee Y.H."/>
            <person name="Bennetzen J.L."/>
            <person name="Choi D."/>
        </authorList>
    </citation>
    <scope>NUCLEOTIDE SEQUENCE [LARGE SCALE GENOMIC DNA]</scope>
    <source>
        <strain evidence="3">cv. PBC81</strain>
    </source>
</reference>
<dbReference type="SUPFAM" id="SSF52540">
    <property type="entry name" value="P-loop containing nucleoside triphosphate hydrolases"/>
    <property type="match status" value="1"/>
</dbReference>
<feature type="domain" description="ArsA/GET3 Anion-transporting ATPase-like" evidence="1">
    <location>
        <begin position="35"/>
        <end position="85"/>
    </location>
</feature>
<comment type="caution">
    <text evidence="2">The sequence shown here is derived from an EMBL/GenBank/DDBJ whole genome shotgun (WGS) entry which is preliminary data.</text>
</comment>
<dbReference type="GO" id="GO:0071816">
    <property type="term" value="P:tail-anchored membrane protein insertion into ER membrane"/>
    <property type="evidence" value="ECO:0007669"/>
    <property type="project" value="TreeGrafter"/>
</dbReference>
<organism evidence="2 3">
    <name type="scientific">Capsicum baccatum</name>
    <name type="common">Peruvian pepper</name>
    <dbReference type="NCBI Taxonomy" id="33114"/>
    <lineage>
        <taxon>Eukaryota</taxon>
        <taxon>Viridiplantae</taxon>
        <taxon>Streptophyta</taxon>
        <taxon>Embryophyta</taxon>
        <taxon>Tracheophyta</taxon>
        <taxon>Spermatophyta</taxon>
        <taxon>Magnoliopsida</taxon>
        <taxon>eudicotyledons</taxon>
        <taxon>Gunneridae</taxon>
        <taxon>Pentapetalae</taxon>
        <taxon>asterids</taxon>
        <taxon>lamiids</taxon>
        <taxon>Solanales</taxon>
        <taxon>Solanaceae</taxon>
        <taxon>Solanoideae</taxon>
        <taxon>Capsiceae</taxon>
        <taxon>Capsicum</taxon>
    </lineage>
</organism>
<evidence type="ECO:0000313" key="3">
    <source>
        <dbReference type="Proteomes" id="UP000224567"/>
    </source>
</evidence>
<dbReference type="OrthoDB" id="1719655at2759"/>
<gene>
    <name evidence="2" type="ORF">CQW23_28603</name>
</gene>
<dbReference type="Gene3D" id="3.40.50.300">
    <property type="entry name" value="P-loop containing nucleotide triphosphate hydrolases"/>
    <property type="match status" value="1"/>
</dbReference>
<evidence type="ECO:0000259" key="1">
    <source>
        <dbReference type="Pfam" id="PF02374"/>
    </source>
</evidence>
<proteinExistence type="predicted"/>
<dbReference type="Pfam" id="PF02374">
    <property type="entry name" value="ArsA_ATPase"/>
    <property type="match status" value="1"/>
</dbReference>
<dbReference type="GO" id="GO:0043529">
    <property type="term" value="C:GET complex"/>
    <property type="evidence" value="ECO:0007669"/>
    <property type="project" value="TreeGrafter"/>
</dbReference>
<dbReference type="PANTHER" id="PTHR10803">
    <property type="entry name" value="ARSENICAL PUMP-DRIVING ATPASE ARSENITE-TRANSLOCATING ATPASE"/>
    <property type="match status" value="1"/>
</dbReference>
<name>A0A2G2VH01_CAPBA</name>
<dbReference type="AlphaFoldDB" id="A0A2G2VH01"/>
<dbReference type="Proteomes" id="UP000224567">
    <property type="component" value="Unassembled WGS sequence"/>
</dbReference>
<dbReference type="STRING" id="33114.A0A2G2VH01"/>
<protein>
    <recommendedName>
        <fullName evidence="1">ArsA/GET3 Anion-transporting ATPase-like domain-containing protein</fullName>
    </recommendedName>
</protein>
<dbReference type="EMBL" id="MLFT02000012">
    <property type="protein sequence ID" value="PHT32266.1"/>
    <property type="molecule type" value="Genomic_DNA"/>
</dbReference>
<reference evidence="3" key="2">
    <citation type="journal article" date="2017" name="J. Anim. Genet.">
        <title>Multiple reference genome sequences of hot pepper reveal the massive evolution of plant disease resistance genes by retroduplication.</title>
        <authorList>
            <person name="Kim S."/>
            <person name="Park J."/>
            <person name="Yeom S.-I."/>
            <person name="Kim Y.-M."/>
            <person name="Seo E."/>
            <person name="Kim K.-T."/>
            <person name="Kim M.-S."/>
            <person name="Lee J.M."/>
            <person name="Cheong K."/>
            <person name="Shin H.-S."/>
            <person name="Kim S.-B."/>
            <person name="Han K."/>
            <person name="Lee J."/>
            <person name="Park M."/>
            <person name="Lee H.-A."/>
            <person name="Lee H.-Y."/>
            <person name="Lee Y."/>
            <person name="Oh S."/>
            <person name="Lee J.H."/>
            <person name="Choi E."/>
            <person name="Choi E."/>
            <person name="Lee S.E."/>
            <person name="Jeon J."/>
            <person name="Kim H."/>
            <person name="Choi G."/>
            <person name="Song H."/>
            <person name="Lee J."/>
            <person name="Lee S.-C."/>
            <person name="Kwon J.-K."/>
            <person name="Lee H.-Y."/>
            <person name="Koo N."/>
            <person name="Hong Y."/>
            <person name="Kim R.W."/>
            <person name="Kang W.-H."/>
            <person name="Huh J.H."/>
            <person name="Kang B.-C."/>
            <person name="Yang T.-J."/>
            <person name="Lee Y.-H."/>
            <person name="Bennetzen J.L."/>
            <person name="Choi D."/>
        </authorList>
    </citation>
    <scope>NUCLEOTIDE SEQUENCE [LARGE SCALE GENOMIC DNA]</scope>
    <source>
        <strain evidence="3">cv. PBC81</strain>
    </source>
</reference>
<sequence>MRTHHCGDVDKVRLVTTPTEAFAGFDEIVSGTQWKYFMLEGKRDVGKTICAASIAVKFANHSHPTLLVSIDPAHSLSESFDQDLTGWVLAPVQGVDTPLYSL</sequence>
<dbReference type="GO" id="GO:0005524">
    <property type="term" value="F:ATP binding"/>
    <property type="evidence" value="ECO:0007669"/>
    <property type="project" value="InterPro"/>
</dbReference>
<dbReference type="GO" id="GO:0016887">
    <property type="term" value="F:ATP hydrolysis activity"/>
    <property type="evidence" value="ECO:0007669"/>
    <property type="project" value="InterPro"/>
</dbReference>
<dbReference type="PANTHER" id="PTHR10803:SF17">
    <property type="entry name" value="ARSENICAL PUMP-DRIVING ATPASE-LIKE PROTEIN"/>
    <property type="match status" value="1"/>
</dbReference>
<dbReference type="InterPro" id="IPR027417">
    <property type="entry name" value="P-loop_NTPase"/>
</dbReference>